<dbReference type="GO" id="GO:0005768">
    <property type="term" value="C:endosome"/>
    <property type="evidence" value="ECO:0007669"/>
    <property type="project" value="TreeGrafter"/>
</dbReference>
<comment type="subcellular location">
    <subcellularLocation>
        <location evidence="1">Cytoplasmic vesicle</location>
        <location evidence="1">Clathrin-coated vesicle</location>
    </subcellularLocation>
    <subcellularLocation>
        <location evidence="2">Golgi apparatus</location>
    </subcellularLocation>
</comment>
<comment type="caution">
    <text evidence="7">The sequence shown here is derived from an EMBL/GenBank/DDBJ whole genome shotgun (WGS) entry which is preliminary data.</text>
</comment>
<dbReference type="GO" id="GO:0006897">
    <property type="term" value="P:endocytosis"/>
    <property type="evidence" value="ECO:0007669"/>
    <property type="project" value="TreeGrafter"/>
</dbReference>
<organism evidence="7 8">
    <name type="scientific">Rhamnella rubrinervis</name>
    <dbReference type="NCBI Taxonomy" id="2594499"/>
    <lineage>
        <taxon>Eukaryota</taxon>
        <taxon>Viridiplantae</taxon>
        <taxon>Streptophyta</taxon>
        <taxon>Embryophyta</taxon>
        <taxon>Tracheophyta</taxon>
        <taxon>Spermatophyta</taxon>
        <taxon>Magnoliopsida</taxon>
        <taxon>eudicotyledons</taxon>
        <taxon>Gunneridae</taxon>
        <taxon>Pentapetalae</taxon>
        <taxon>rosids</taxon>
        <taxon>fabids</taxon>
        <taxon>Rosales</taxon>
        <taxon>Rhamnaceae</taxon>
        <taxon>rhamnoid group</taxon>
        <taxon>Rhamneae</taxon>
        <taxon>Rhamnella</taxon>
    </lineage>
</organism>
<feature type="compositionally biased region" description="Acidic residues" evidence="5">
    <location>
        <begin position="263"/>
        <end position="273"/>
    </location>
</feature>
<dbReference type="Proteomes" id="UP000796880">
    <property type="component" value="Unassembled WGS sequence"/>
</dbReference>
<dbReference type="CDD" id="cd03571">
    <property type="entry name" value="ENTH"/>
    <property type="match status" value="1"/>
</dbReference>
<evidence type="ECO:0000256" key="5">
    <source>
        <dbReference type="SAM" id="MobiDB-lite"/>
    </source>
</evidence>
<evidence type="ECO:0000256" key="2">
    <source>
        <dbReference type="ARBA" id="ARBA00004555"/>
    </source>
</evidence>
<proteinExistence type="predicted"/>
<sequence length="330" mass="37295">MLLGQIKKQASTFLQEKYKSARLVLTDVTQAELLAEEATNGNPCSPDARTMTRIAEASFGIDDFWRIVDVLHRRLENIDLKQWRQYYKTLVLVEFLLTHGPEDFAQEFQSDLDVIQELGRFEYIDQRGFNWGVKMQRISDEILKLLEGGQNLKQARLKALKITKEIQGFGNPIMLSPNSALSPPSSASSSSSRTTPFSAASFTWNDMNNNDPINKMQQLVLSPKDEAAVGRYPRGGIRDVDENNVEGKHLWTRPTIEEKGSLLEEEDDDDDDQAEKTGRLVGGKVYSKINDNTTTPGGHDDHVEKVGFRSISDVGKAMKKKFNRQLSLWN</sequence>
<dbReference type="SMART" id="SM00273">
    <property type="entry name" value="ENTH"/>
    <property type="match status" value="1"/>
</dbReference>
<dbReference type="PANTHER" id="PTHR12276:SF95">
    <property type="entry name" value="ENTH_VHS FAMILY PROTEIN"/>
    <property type="match status" value="1"/>
</dbReference>
<keyword evidence="3" id="KW-0333">Golgi apparatus</keyword>
<feature type="region of interest" description="Disordered" evidence="5">
    <location>
        <begin position="256"/>
        <end position="277"/>
    </location>
</feature>
<dbReference type="InterPro" id="IPR013809">
    <property type="entry name" value="ENTH"/>
</dbReference>
<name>A0A8K0HQG1_9ROSA</name>
<dbReference type="GO" id="GO:0005794">
    <property type="term" value="C:Golgi apparatus"/>
    <property type="evidence" value="ECO:0007669"/>
    <property type="project" value="UniProtKB-SubCell"/>
</dbReference>
<dbReference type="GO" id="GO:0005886">
    <property type="term" value="C:plasma membrane"/>
    <property type="evidence" value="ECO:0007669"/>
    <property type="project" value="TreeGrafter"/>
</dbReference>
<dbReference type="GO" id="GO:0030125">
    <property type="term" value="C:clathrin vesicle coat"/>
    <property type="evidence" value="ECO:0007669"/>
    <property type="project" value="TreeGrafter"/>
</dbReference>
<evidence type="ECO:0000313" key="8">
    <source>
        <dbReference type="Proteomes" id="UP000796880"/>
    </source>
</evidence>
<dbReference type="EMBL" id="VOIH02000001">
    <property type="protein sequence ID" value="KAF3456760.1"/>
    <property type="molecule type" value="Genomic_DNA"/>
</dbReference>
<evidence type="ECO:0000256" key="4">
    <source>
        <dbReference type="ARBA" id="ARBA00023329"/>
    </source>
</evidence>
<dbReference type="SUPFAM" id="SSF48464">
    <property type="entry name" value="ENTH/VHS domain"/>
    <property type="match status" value="1"/>
</dbReference>
<evidence type="ECO:0000256" key="3">
    <source>
        <dbReference type="ARBA" id="ARBA00023034"/>
    </source>
</evidence>
<dbReference type="GO" id="GO:0030276">
    <property type="term" value="F:clathrin binding"/>
    <property type="evidence" value="ECO:0007669"/>
    <property type="project" value="TreeGrafter"/>
</dbReference>
<feature type="domain" description="ENTH" evidence="6">
    <location>
        <begin position="23"/>
        <end position="156"/>
    </location>
</feature>
<evidence type="ECO:0000313" key="7">
    <source>
        <dbReference type="EMBL" id="KAF3456760.1"/>
    </source>
</evidence>
<accession>A0A8K0HQG1</accession>
<reference evidence="7" key="1">
    <citation type="submission" date="2020-03" db="EMBL/GenBank/DDBJ databases">
        <title>A high-quality chromosome-level genome assembly of a woody plant with both climbing and erect habits, Rhamnella rubrinervis.</title>
        <authorList>
            <person name="Lu Z."/>
            <person name="Yang Y."/>
            <person name="Zhu X."/>
            <person name="Sun Y."/>
        </authorList>
    </citation>
    <scope>NUCLEOTIDE SEQUENCE</scope>
    <source>
        <strain evidence="7">BYM</strain>
        <tissue evidence="7">Leaf</tissue>
    </source>
</reference>
<dbReference type="Gene3D" id="1.25.40.90">
    <property type="match status" value="1"/>
</dbReference>
<dbReference type="PROSITE" id="PS50942">
    <property type="entry name" value="ENTH"/>
    <property type="match status" value="1"/>
</dbReference>
<protein>
    <recommendedName>
        <fullName evidence="6">ENTH domain-containing protein</fullName>
    </recommendedName>
</protein>
<keyword evidence="4" id="KW-0968">Cytoplasmic vesicle</keyword>
<dbReference type="PANTHER" id="PTHR12276">
    <property type="entry name" value="EPSIN/ENT-RELATED"/>
    <property type="match status" value="1"/>
</dbReference>
<dbReference type="OrthoDB" id="4033880at2759"/>
<dbReference type="AlphaFoldDB" id="A0A8K0HQG1"/>
<dbReference type="InterPro" id="IPR008942">
    <property type="entry name" value="ENTH_VHS"/>
</dbReference>
<dbReference type="Pfam" id="PF01417">
    <property type="entry name" value="ENTH"/>
    <property type="match status" value="1"/>
</dbReference>
<dbReference type="GO" id="GO:0005543">
    <property type="term" value="F:phospholipid binding"/>
    <property type="evidence" value="ECO:0007669"/>
    <property type="project" value="TreeGrafter"/>
</dbReference>
<evidence type="ECO:0000259" key="6">
    <source>
        <dbReference type="PROSITE" id="PS50942"/>
    </source>
</evidence>
<keyword evidence="8" id="KW-1185">Reference proteome</keyword>
<gene>
    <name evidence="7" type="ORF">FNV43_RR01414</name>
</gene>
<evidence type="ECO:0000256" key="1">
    <source>
        <dbReference type="ARBA" id="ARBA00004132"/>
    </source>
</evidence>